<accession>B0DDF5</accession>
<keyword evidence="3" id="KW-1185">Reference proteome</keyword>
<keyword evidence="1" id="KW-0472">Membrane</keyword>
<dbReference type="HOGENOM" id="CLU_836951_0_0_1"/>
<feature type="transmembrane region" description="Helical" evidence="1">
    <location>
        <begin position="138"/>
        <end position="159"/>
    </location>
</feature>
<organism evidence="3">
    <name type="scientific">Laccaria bicolor (strain S238N-H82 / ATCC MYA-4686)</name>
    <name type="common">Bicoloured deceiver</name>
    <name type="synonym">Laccaria laccata var. bicolor</name>
    <dbReference type="NCBI Taxonomy" id="486041"/>
    <lineage>
        <taxon>Eukaryota</taxon>
        <taxon>Fungi</taxon>
        <taxon>Dikarya</taxon>
        <taxon>Basidiomycota</taxon>
        <taxon>Agaricomycotina</taxon>
        <taxon>Agaricomycetes</taxon>
        <taxon>Agaricomycetidae</taxon>
        <taxon>Agaricales</taxon>
        <taxon>Agaricineae</taxon>
        <taxon>Hydnangiaceae</taxon>
        <taxon>Laccaria</taxon>
    </lineage>
</organism>
<keyword evidence="1" id="KW-0812">Transmembrane</keyword>
<dbReference type="Proteomes" id="UP000001194">
    <property type="component" value="Unassembled WGS sequence"/>
</dbReference>
<feature type="transmembrane region" description="Helical" evidence="1">
    <location>
        <begin position="165"/>
        <end position="187"/>
    </location>
</feature>
<dbReference type="AlphaFoldDB" id="B0DDF5"/>
<protein>
    <submittedName>
        <fullName evidence="2">Predicted protein</fullName>
    </submittedName>
</protein>
<dbReference type="InParanoid" id="B0DDF5"/>
<evidence type="ECO:0000313" key="3">
    <source>
        <dbReference type="Proteomes" id="UP000001194"/>
    </source>
</evidence>
<evidence type="ECO:0000313" key="2">
    <source>
        <dbReference type="EMBL" id="EDR07600.1"/>
    </source>
</evidence>
<sequence>MTFPIGKYVNIVINIDNTLLAIKSSGPKSVGNNSAPKCALCLTSGNSAHIIINNDHTMLAINSSGPKSMGNSSQPKCALCLTSAINSSGPKSMGNSSQPKCALCLTSVTIQGPGIRNIFGVHSSEEIYFGCDIGQQNIFSPVVFMEFARLIAIYLIFMINFGLDYHSLLACPLLCLACVEAIVIVMFKQIRGYSRKSRHDGLSRALLNVMPMSQHVTWLLSSTHDHDHTPNTNHDANQMPITTISKHTNHTASHYHEQMPSTTVGRKRWPTTPSMNAHHCCQQTATIAHDPSPTNGARPMNGCRRQRAENTMVWYGMTGMAWYDHGMSTIID</sequence>
<reference evidence="2 3" key="1">
    <citation type="journal article" date="2008" name="Nature">
        <title>The genome of Laccaria bicolor provides insights into mycorrhizal symbiosis.</title>
        <authorList>
            <person name="Martin F."/>
            <person name="Aerts A."/>
            <person name="Ahren D."/>
            <person name="Brun A."/>
            <person name="Danchin E.G.J."/>
            <person name="Duchaussoy F."/>
            <person name="Gibon J."/>
            <person name="Kohler A."/>
            <person name="Lindquist E."/>
            <person name="Pereda V."/>
            <person name="Salamov A."/>
            <person name="Shapiro H.J."/>
            <person name="Wuyts J."/>
            <person name="Blaudez D."/>
            <person name="Buee M."/>
            <person name="Brokstein P."/>
            <person name="Canbaeck B."/>
            <person name="Cohen D."/>
            <person name="Courty P.E."/>
            <person name="Coutinho P.M."/>
            <person name="Delaruelle C."/>
            <person name="Detter J.C."/>
            <person name="Deveau A."/>
            <person name="DiFazio S."/>
            <person name="Duplessis S."/>
            <person name="Fraissinet-Tachet L."/>
            <person name="Lucic E."/>
            <person name="Frey-Klett P."/>
            <person name="Fourrey C."/>
            <person name="Feussner I."/>
            <person name="Gay G."/>
            <person name="Grimwood J."/>
            <person name="Hoegger P.J."/>
            <person name="Jain P."/>
            <person name="Kilaru S."/>
            <person name="Labbe J."/>
            <person name="Lin Y.C."/>
            <person name="Legue V."/>
            <person name="Le Tacon F."/>
            <person name="Marmeisse R."/>
            <person name="Melayah D."/>
            <person name="Montanini B."/>
            <person name="Muratet M."/>
            <person name="Nehls U."/>
            <person name="Niculita-Hirzel H."/>
            <person name="Oudot-Le Secq M.P."/>
            <person name="Peter M."/>
            <person name="Quesneville H."/>
            <person name="Rajashekar B."/>
            <person name="Reich M."/>
            <person name="Rouhier N."/>
            <person name="Schmutz J."/>
            <person name="Yin T."/>
            <person name="Chalot M."/>
            <person name="Henrissat B."/>
            <person name="Kuees U."/>
            <person name="Lucas S."/>
            <person name="Van de Peer Y."/>
            <person name="Podila G.K."/>
            <person name="Polle A."/>
            <person name="Pukkila P.J."/>
            <person name="Richardson P.M."/>
            <person name="Rouze P."/>
            <person name="Sanders I.R."/>
            <person name="Stajich J.E."/>
            <person name="Tunlid A."/>
            <person name="Tuskan G."/>
            <person name="Grigoriev I.V."/>
        </authorList>
    </citation>
    <scope>NUCLEOTIDE SEQUENCE [LARGE SCALE GENOMIC DNA]</scope>
    <source>
        <strain evidence="3">S238N-H82 / ATCC MYA-4686</strain>
    </source>
</reference>
<gene>
    <name evidence="2" type="ORF">LACBIDRAFT_327982</name>
</gene>
<proteinExistence type="predicted"/>
<dbReference type="KEGG" id="lbc:LACBIDRAFT_327982"/>
<keyword evidence="1" id="KW-1133">Transmembrane helix</keyword>
<name>B0DDF5_LACBS</name>
<dbReference type="RefSeq" id="XP_001881992.1">
    <property type="nucleotide sequence ID" value="XM_001881957.1"/>
</dbReference>
<evidence type="ECO:0000256" key="1">
    <source>
        <dbReference type="SAM" id="Phobius"/>
    </source>
</evidence>
<dbReference type="GeneID" id="6077357"/>
<dbReference type="EMBL" id="DS547104">
    <property type="protein sequence ID" value="EDR07600.1"/>
    <property type="molecule type" value="Genomic_DNA"/>
</dbReference>